<evidence type="ECO:0000313" key="1">
    <source>
        <dbReference type="EMBL" id="SOD69829.1"/>
    </source>
</evidence>
<dbReference type="Proteomes" id="UP000219669">
    <property type="component" value="Unassembled WGS sequence"/>
</dbReference>
<evidence type="ECO:0000313" key="2">
    <source>
        <dbReference type="Proteomes" id="UP000219669"/>
    </source>
</evidence>
<accession>A0A286EG72</accession>
<sequence length="181" mass="21027">MTALNAFHRRKLTSGEIALAQSVYQGSLNYERIRIHKGKLIPFLQYNRVAMSPFGTMHFPKSLYQNDFSQASISARHLFIHEMAHIWQHQLGLRLWLDGAILGAKGGYKNNECYAYAHRVNQCEHFSQFNMEQQADLIADWFVFQNTQNNPQIQKIMRDFIDNPNNVALLPTHAEFRFQAA</sequence>
<protein>
    <recommendedName>
        <fullName evidence="3">Type IV secretion protein Rhs</fullName>
    </recommendedName>
</protein>
<gene>
    <name evidence="1" type="ORF">SAMN02746062_01850</name>
</gene>
<evidence type="ECO:0008006" key="3">
    <source>
        <dbReference type="Google" id="ProtNLM"/>
    </source>
</evidence>
<keyword evidence="2" id="KW-1185">Reference proteome</keyword>
<proteinExistence type="predicted"/>
<name>A0A286EG72_9NEIS</name>
<dbReference type="RefSeq" id="WP_097114832.1">
    <property type="nucleotide sequence ID" value="NZ_CP083931.1"/>
</dbReference>
<organism evidence="1 2">
    <name type="scientific">Alysiella filiformis DSM 16848</name>
    <dbReference type="NCBI Taxonomy" id="1120981"/>
    <lineage>
        <taxon>Bacteria</taxon>
        <taxon>Pseudomonadati</taxon>
        <taxon>Pseudomonadota</taxon>
        <taxon>Betaproteobacteria</taxon>
        <taxon>Neisseriales</taxon>
        <taxon>Neisseriaceae</taxon>
        <taxon>Alysiella</taxon>
    </lineage>
</organism>
<dbReference type="AlphaFoldDB" id="A0A286EG72"/>
<dbReference type="OrthoDB" id="8686772at2"/>
<reference evidence="1 2" key="1">
    <citation type="submission" date="2017-09" db="EMBL/GenBank/DDBJ databases">
        <authorList>
            <person name="Ehlers B."/>
            <person name="Leendertz F.H."/>
        </authorList>
    </citation>
    <scope>NUCLEOTIDE SEQUENCE [LARGE SCALE GENOMIC DNA]</scope>
    <source>
        <strain evidence="1 2">DSM 16848</strain>
    </source>
</reference>
<dbReference type="EMBL" id="OCNF01000019">
    <property type="protein sequence ID" value="SOD69829.1"/>
    <property type="molecule type" value="Genomic_DNA"/>
</dbReference>